<dbReference type="SUPFAM" id="SSF54160">
    <property type="entry name" value="Chromo domain-like"/>
    <property type="match status" value="1"/>
</dbReference>
<dbReference type="InterPro" id="IPR000953">
    <property type="entry name" value="Chromo/chromo_shadow_dom"/>
</dbReference>
<organism evidence="4 5">
    <name type="scientific">Fusarium austroafricanum</name>
    <dbReference type="NCBI Taxonomy" id="2364996"/>
    <lineage>
        <taxon>Eukaryota</taxon>
        <taxon>Fungi</taxon>
        <taxon>Dikarya</taxon>
        <taxon>Ascomycota</taxon>
        <taxon>Pezizomycotina</taxon>
        <taxon>Sordariomycetes</taxon>
        <taxon>Hypocreomycetidae</taxon>
        <taxon>Hypocreales</taxon>
        <taxon>Nectriaceae</taxon>
        <taxon>Fusarium</taxon>
        <taxon>Fusarium concolor species complex</taxon>
    </lineage>
</organism>
<dbReference type="InterPro" id="IPR016197">
    <property type="entry name" value="Chromo-like_dom_sf"/>
</dbReference>
<dbReference type="Gene3D" id="2.40.50.40">
    <property type="match status" value="1"/>
</dbReference>
<evidence type="ECO:0000256" key="2">
    <source>
        <dbReference type="SAM" id="MobiDB-lite"/>
    </source>
</evidence>
<sequence length="168" mass="19363">MGENRGSEPAITSNNAGAANASSSTHGILHQAHHPHPIIADQVHFIKQIVSHIQNHTKCTIDFEVEWWDGDTTREPEWSLQIDAPQVVYDYWSYFDGGRDEATGFEQHYIHKILGHRRKRRGNKTWMEYKVQWVGYPEEVFNWEKADKVEAMAGGMKEAYDRENGVIV</sequence>
<name>A0A8H4KIB1_9HYPO</name>
<evidence type="ECO:0000313" key="4">
    <source>
        <dbReference type="EMBL" id="KAF4451717.1"/>
    </source>
</evidence>
<evidence type="ECO:0000313" key="5">
    <source>
        <dbReference type="Proteomes" id="UP000605986"/>
    </source>
</evidence>
<dbReference type="PROSITE" id="PS50013">
    <property type="entry name" value="CHROMO_2"/>
    <property type="match status" value="1"/>
</dbReference>
<gene>
    <name evidence="4" type="ORF">F53441_5396</name>
</gene>
<keyword evidence="5" id="KW-1185">Reference proteome</keyword>
<dbReference type="AlphaFoldDB" id="A0A8H4KIB1"/>
<comment type="caution">
    <text evidence="4">The sequence shown here is derived from an EMBL/GenBank/DDBJ whole genome shotgun (WGS) entry which is preliminary data.</text>
</comment>
<dbReference type="Proteomes" id="UP000605986">
    <property type="component" value="Unassembled WGS sequence"/>
</dbReference>
<dbReference type="InterPro" id="IPR023780">
    <property type="entry name" value="Chromo_domain"/>
</dbReference>
<evidence type="ECO:0000259" key="3">
    <source>
        <dbReference type="PROSITE" id="PS50013"/>
    </source>
</evidence>
<protein>
    <recommendedName>
        <fullName evidence="3">Chromo domain-containing protein</fullName>
    </recommendedName>
</protein>
<dbReference type="Pfam" id="PF00385">
    <property type="entry name" value="Chromo"/>
    <property type="match status" value="1"/>
</dbReference>
<feature type="compositionally biased region" description="Low complexity" evidence="2">
    <location>
        <begin position="13"/>
        <end position="24"/>
    </location>
</feature>
<feature type="domain" description="Chromo" evidence="3">
    <location>
        <begin position="108"/>
        <end position="168"/>
    </location>
</feature>
<reference evidence="4" key="1">
    <citation type="submission" date="2020-01" db="EMBL/GenBank/DDBJ databases">
        <title>Identification and distribution of gene clusters putatively required for synthesis of sphingolipid metabolism inhibitors in phylogenetically diverse species of the filamentous fungus Fusarium.</title>
        <authorList>
            <person name="Kim H.-S."/>
            <person name="Busman M."/>
            <person name="Brown D.W."/>
            <person name="Divon H."/>
            <person name="Uhlig S."/>
            <person name="Proctor R.H."/>
        </authorList>
    </citation>
    <scope>NUCLEOTIDE SEQUENCE</scope>
    <source>
        <strain evidence="4">NRRL 53441</strain>
    </source>
</reference>
<proteinExistence type="predicted"/>
<dbReference type="CDD" id="cd00024">
    <property type="entry name" value="CD_CSD"/>
    <property type="match status" value="1"/>
</dbReference>
<feature type="region of interest" description="Disordered" evidence="2">
    <location>
        <begin position="1"/>
        <end position="26"/>
    </location>
</feature>
<dbReference type="EMBL" id="JAADJG010000212">
    <property type="protein sequence ID" value="KAF4451717.1"/>
    <property type="molecule type" value="Genomic_DNA"/>
</dbReference>
<dbReference type="GO" id="GO:0006338">
    <property type="term" value="P:chromatin remodeling"/>
    <property type="evidence" value="ECO:0007669"/>
    <property type="project" value="UniProtKB-ARBA"/>
</dbReference>
<dbReference type="OrthoDB" id="433924at2759"/>
<accession>A0A8H4KIB1</accession>
<comment type="subunit">
    <text evidence="1">Component of the NuA4 histone acetyltransferase complex.</text>
</comment>
<evidence type="ECO:0000256" key="1">
    <source>
        <dbReference type="ARBA" id="ARBA00011353"/>
    </source>
</evidence>